<protein>
    <submittedName>
        <fullName evidence="1">Mitochondrial K+-H+ exchange-related-domain-containing protein</fullName>
    </submittedName>
</protein>
<organism evidence="1 2">
    <name type="scientific">Hygrophoropsis aurantiaca</name>
    <dbReference type="NCBI Taxonomy" id="72124"/>
    <lineage>
        <taxon>Eukaryota</taxon>
        <taxon>Fungi</taxon>
        <taxon>Dikarya</taxon>
        <taxon>Basidiomycota</taxon>
        <taxon>Agaricomycotina</taxon>
        <taxon>Agaricomycetes</taxon>
        <taxon>Agaricomycetidae</taxon>
        <taxon>Boletales</taxon>
        <taxon>Coniophorineae</taxon>
        <taxon>Hygrophoropsidaceae</taxon>
        <taxon>Hygrophoropsis</taxon>
    </lineage>
</organism>
<name>A0ACB8AL74_9AGAM</name>
<gene>
    <name evidence="1" type="ORF">BJ138DRAFT_1177437</name>
</gene>
<dbReference type="EMBL" id="MU267616">
    <property type="protein sequence ID" value="KAH7914286.1"/>
    <property type="molecule type" value="Genomic_DNA"/>
</dbReference>
<keyword evidence="2" id="KW-1185">Reference proteome</keyword>
<accession>A0ACB8AL74</accession>
<proteinExistence type="predicted"/>
<sequence length="370" mass="41464">MAIAPKLVRSMRIIALPLTRPNIPPDKRLNPKAVFNPNRMLIYYHFNLISASGSASIEADRPRIKRLVKWASTKAADVWAGFGKAPEGSWQLRTYEYGERLVDRIDFEELVLKAIDPSLGPTVVSSAATDMKHDKIHIIENQRETIPLIYPPSIYNAFPTALSDASHPCLEHLRTLLKTREPRHRKGFWTWLTIAPLTAPFMIIPVVPNLPFFFCAWRAWSHYRDRVNVFGLSPYYPYMELMIVVQIAYRSSQYLTSLLDHELVVPTPSEELDELYKSSASTLLAPGHAAPTPSSNPSSERPSQVHSSMSIGATDISTAHDAHKSPERLLLTRKAIPRILELFGLSESAGADMYRAVEQVRGRLGGGSGK</sequence>
<evidence type="ECO:0000313" key="2">
    <source>
        <dbReference type="Proteomes" id="UP000790377"/>
    </source>
</evidence>
<dbReference type="Proteomes" id="UP000790377">
    <property type="component" value="Unassembled WGS sequence"/>
</dbReference>
<reference evidence="1" key="1">
    <citation type="journal article" date="2021" name="New Phytol.">
        <title>Evolutionary innovations through gain and loss of genes in the ectomycorrhizal Boletales.</title>
        <authorList>
            <person name="Wu G."/>
            <person name="Miyauchi S."/>
            <person name="Morin E."/>
            <person name="Kuo A."/>
            <person name="Drula E."/>
            <person name="Varga T."/>
            <person name="Kohler A."/>
            <person name="Feng B."/>
            <person name="Cao Y."/>
            <person name="Lipzen A."/>
            <person name="Daum C."/>
            <person name="Hundley H."/>
            <person name="Pangilinan J."/>
            <person name="Johnson J."/>
            <person name="Barry K."/>
            <person name="LaButti K."/>
            <person name="Ng V."/>
            <person name="Ahrendt S."/>
            <person name="Min B."/>
            <person name="Choi I.G."/>
            <person name="Park H."/>
            <person name="Plett J.M."/>
            <person name="Magnuson J."/>
            <person name="Spatafora J.W."/>
            <person name="Nagy L.G."/>
            <person name="Henrissat B."/>
            <person name="Grigoriev I.V."/>
            <person name="Yang Z.L."/>
            <person name="Xu J."/>
            <person name="Martin F.M."/>
        </authorList>
    </citation>
    <scope>NUCLEOTIDE SEQUENCE</scope>
    <source>
        <strain evidence="1">ATCC 28755</strain>
    </source>
</reference>
<evidence type="ECO:0000313" key="1">
    <source>
        <dbReference type="EMBL" id="KAH7914286.1"/>
    </source>
</evidence>
<comment type="caution">
    <text evidence="1">The sequence shown here is derived from an EMBL/GenBank/DDBJ whole genome shotgun (WGS) entry which is preliminary data.</text>
</comment>